<feature type="domain" description="Retroviral polymerase SH3-like" evidence="3">
    <location>
        <begin position="69"/>
        <end position="119"/>
    </location>
</feature>
<dbReference type="EMBL" id="DAKRPA010000006">
    <property type="protein sequence ID" value="DBA04711.1"/>
    <property type="molecule type" value="Genomic_DNA"/>
</dbReference>
<protein>
    <recommendedName>
        <fullName evidence="6">Reverse transcriptase Ty1/copia-type domain-containing protein</fullName>
    </recommendedName>
</protein>
<dbReference type="AlphaFoldDB" id="A0AAV2ZEZ6"/>
<reference evidence="4" key="1">
    <citation type="submission" date="2022-11" db="EMBL/GenBank/DDBJ databases">
        <authorList>
            <person name="Morgan W.R."/>
            <person name="Tartar A."/>
        </authorList>
    </citation>
    <scope>NUCLEOTIDE SEQUENCE</scope>
    <source>
        <strain evidence="4">ARSEF 373</strain>
    </source>
</reference>
<dbReference type="Proteomes" id="UP001146120">
    <property type="component" value="Unassembled WGS sequence"/>
</dbReference>
<feature type="region of interest" description="Disordered" evidence="1">
    <location>
        <begin position="1"/>
        <end position="29"/>
    </location>
</feature>
<evidence type="ECO:0000256" key="1">
    <source>
        <dbReference type="SAM" id="MobiDB-lite"/>
    </source>
</evidence>
<dbReference type="InterPro" id="IPR013103">
    <property type="entry name" value="RVT_2"/>
</dbReference>
<dbReference type="InterPro" id="IPR057670">
    <property type="entry name" value="SH3_retrovirus"/>
</dbReference>
<evidence type="ECO:0000313" key="5">
    <source>
        <dbReference type="Proteomes" id="UP001146120"/>
    </source>
</evidence>
<evidence type="ECO:0000313" key="4">
    <source>
        <dbReference type="EMBL" id="DBA04711.1"/>
    </source>
</evidence>
<organism evidence="4 5">
    <name type="scientific">Lagenidium giganteum</name>
    <dbReference type="NCBI Taxonomy" id="4803"/>
    <lineage>
        <taxon>Eukaryota</taxon>
        <taxon>Sar</taxon>
        <taxon>Stramenopiles</taxon>
        <taxon>Oomycota</taxon>
        <taxon>Peronosporomycetes</taxon>
        <taxon>Pythiales</taxon>
        <taxon>Pythiaceae</taxon>
    </lineage>
</organism>
<feature type="domain" description="Reverse transcriptase Ty1/copia-type" evidence="2">
    <location>
        <begin position="278"/>
        <end position="428"/>
    </location>
</feature>
<proteinExistence type="predicted"/>
<feature type="compositionally biased region" description="Basic residues" evidence="1">
    <location>
        <begin position="190"/>
        <end position="203"/>
    </location>
</feature>
<evidence type="ECO:0008006" key="6">
    <source>
        <dbReference type="Google" id="ProtNLM"/>
    </source>
</evidence>
<dbReference type="Pfam" id="PF07727">
    <property type="entry name" value="RVT_2"/>
    <property type="match status" value="1"/>
</dbReference>
<reference evidence="4" key="2">
    <citation type="journal article" date="2023" name="Microbiol Resour">
        <title>Decontamination and Annotation of the Draft Genome Sequence of the Oomycete Lagenidium giganteum ARSEF 373.</title>
        <authorList>
            <person name="Morgan W.R."/>
            <person name="Tartar A."/>
        </authorList>
    </citation>
    <scope>NUCLEOTIDE SEQUENCE</scope>
    <source>
        <strain evidence="4">ARSEF 373</strain>
    </source>
</reference>
<feature type="region of interest" description="Disordered" evidence="1">
    <location>
        <begin position="129"/>
        <end position="222"/>
    </location>
</feature>
<accession>A0AAV2ZEZ6</accession>
<gene>
    <name evidence="4" type="ORF">N0F65_012294</name>
</gene>
<keyword evidence="5" id="KW-1185">Reference proteome</keyword>
<comment type="caution">
    <text evidence="4">The sequence shown here is derived from an EMBL/GenBank/DDBJ whole genome shotgun (WGS) entry which is preliminary data.</text>
</comment>
<dbReference type="Pfam" id="PF25597">
    <property type="entry name" value="SH3_retrovirus"/>
    <property type="match status" value="1"/>
</dbReference>
<feature type="compositionally biased region" description="Basic and acidic residues" evidence="1">
    <location>
        <begin position="144"/>
        <end position="158"/>
    </location>
</feature>
<name>A0AAV2ZEZ6_9STRA</name>
<evidence type="ECO:0000259" key="3">
    <source>
        <dbReference type="Pfam" id="PF25597"/>
    </source>
</evidence>
<evidence type="ECO:0000259" key="2">
    <source>
        <dbReference type="Pfam" id="PF07727"/>
    </source>
</evidence>
<sequence length="429" mass="47059">MSTCSAAPRALRVRSRKRETKPPTAKQNACTGRSRICMPTRTNPKRMSPIQMLTHQPPQLDDVVVFGSPCTVFNDPGKNSLRKRGVPGIIIGKSDQTKGFWVYLPKQQVVKITRHVRQVDTLDAAANQRLQRAPEDESEAEPDALARDQERQHHHSETTHASTAPAPPPTTAPAPKKPPAPVPAAQPPHRSQRHRKDSAKKRAASAPANATGGVTVPSGHRREPPLIAHVLALATLGAGRSEFEHLPDPKGYKATLNAPDSELWAAVRKEELNSNAKNGTWIVVRRTPGMHTLPTQWVNKKKKDGLGHIKQYKCRIVAGGHRQILGVNYGLTFAAVLDMTTAKVVFTFAIIWCVPASHFDVPSAYLQANQVDGFTIYLSIPAGMEFTPGEPEALGVTSKDELALLLRRSLYGLKQAGRLWSKLLHKKLV</sequence>
<feature type="compositionally biased region" description="Pro residues" evidence="1">
    <location>
        <begin position="165"/>
        <end position="186"/>
    </location>
</feature>